<organism evidence="1 2">
    <name type="scientific">Endobacter medicaginis</name>
    <dbReference type="NCBI Taxonomy" id="1181271"/>
    <lineage>
        <taxon>Bacteria</taxon>
        <taxon>Pseudomonadati</taxon>
        <taxon>Pseudomonadota</taxon>
        <taxon>Alphaproteobacteria</taxon>
        <taxon>Acetobacterales</taxon>
        <taxon>Acetobacteraceae</taxon>
        <taxon>Endobacter</taxon>
    </lineage>
</organism>
<sequence>MLTYRTGAAGSPSAAKAMGEHLLQQTLSPEMAAMAEYYQQGVAPPTAAEAARARYGGLAGEGGTLDPAALDAALSDEINRLRENAAGPGASPPEDLARDAAGAIAGAGLAS</sequence>
<reference evidence="1 2" key="1">
    <citation type="submission" date="2020-06" db="EMBL/GenBank/DDBJ databases">
        <title>Description of novel acetic acid bacteria.</title>
        <authorList>
            <person name="Sombolestani A."/>
        </authorList>
    </citation>
    <scope>NUCLEOTIDE SEQUENCE [LARGE SCALE GENOMIC DNA]</scope>
    <source>
        <strain evidence="1 2">LMG 26838</strain>
    </source>
</reference>
<protein>
    <submittedName>
        <fullName evidence="1">Uncharacterized protein</fullName>
    </submittedName>
</protein>
<name>A0A850NPT1_9PROT</name>
<evidence type="ECO:0000313" key="1">
    <source>
        <dbReference type="EMBL" id="NVN28988.1"/>
    </source>
</evidence>
<proteinExistence type="predicted"/>
<dbReference type="RefSeq" id="WP_218061884.1">
    <property type="nucleotide sequence ID" value="NZ_JABXXQ010000007.1"/>
</dbReference>
<dbReference type="Proteomes" id="UP000565205">
    <property type="component" value="Unassembled WGS sequence"/>
</dbReference>
<evidence type="ECO:0000313" key="2">
    <source>
        <dbReference type="Proteomes" id="UP000565205"/>
    </source>
</evidence>
<dbReference type="AlphaFoldDB" id="A0A850NPT1"/>
<dbReference type="EMBL" id="JABXXQ010000007">
    <property type="protein sequence ID" value="NVN28988.1"/>
    <property type="molecule type" value="Genomic_DNA"/>
</dbReference>
<feature type="non-terminal residue" evidence="1">
    <location>
        <position position="111"/>
    </location>
</feature>
<accession>A0A850NPT1</accession>
<gene>
    <name evidence="1" type="ORF">HUK83_01315</name>
</gene>
<comment type="caution">
    <text evidence="1">The sequence shown here is derived from an EMBL/GenBank/DDBJ whole genome shotgun (WGS) entry which is preliminary data.</text>
</comment>